<evidence type="ECO:0000313" key="2">
    <source>
        <dbReference type="EMBL" id="KZL94079.1"/>
    </source>
</evidence>
<dbReference type="EMBL" id="LWAE01000001">
    <property type="protein sequence ID" value="KZL94079.1"/>
    <property type="molecule type" value="Genomic_DNA"/>
</dbReference>
<sequence length="280" mass="33228">MKKQKRQTKSFFKDLKIYTDKEVMAKQGQYPVIFITFKDEKHSKWEHCKIGLKKIIKDEFAKHRYLLKSDILDSFEKDEFIRILEEKADYVTYLRGLKILSNYLYRFHKQKVVILIDEYDVPIQSGYLKGYYDEIIEFMRNFLSAGLKDNEHLEKAVLTGILRVAKESIFSGLNNINVCTLLSSRYSEYFGFTEEEVLDILKYYGIEANFEELKNWYNGYIFGDRVIYNPWSVLNYVYNFKDGFKPYWTNTSSNDLVKMLVTKGGAELKKSWSNLSKVML</sequence>
<dbReference type="PANTHER" id="PTHR34825">
    <property type="entry name" value="CONSERVED PROTEIN, WITH A WEAK D-GALACTARATE DEHYDRATASE/ALTRONATE HYDROLASE DOMAIN"/>
    <property type="match status" value="1"/>
</dbReference>
<dbReference type="Proteomes" id="UP000076603">
    <property type="component" value="Unassembled WGS sequence"/>
</dbReference>
<dbReference type="PANTHER" id="PTHR34825:SF1">
    <property type="entry name" value="AAA-ATPASE-LIKE DOMAIN-CONTAINING PROTEIN"/>
    <property type="match status" value="1"/>
</dbReference>
<dbReference type="STRING" id="1121326.CLMAG_11320"/>
<name>A0A161Y6V4_9CLOT</name>
<reference evidence="2 3" key="1">
    <citation type="submission" date="2016-04" db="EMBL/GenBank/DDBJ databases">
        <title>Genome sequence of Clostridium magnum DSM 2767.</title>
        <authorList>
            <person name="Poehlein A."/>
            <person name="Uhlig R."/>
            <person name="Fischer R."/>
            <person name="Bahl H."/>
            <person name="Daniel R."/>
        </authorList>
    </citation>
    <scope>NUCLEOTIDE SEQUENCE [LARGE SCALE GENOMIC DNA]</scope>
    <source>
        <strain evidence="2 3">DSM 2767</strain>
    </source>
</reference>
<dbReference type="Pfam" id="PF09820">
    <property type="entry name" value="AAA-ATPase_like"/>
    <property type="match status" value="1"/>
</dbReference>
<proteinExistence type="predicted"/>
<accession>A0A161Y6V4</accession>
<dbReference type="RefSeq" id="WP_341419725.1">
    <property type="nucleotide sequence ID" value="NZ_FQXL01000009.1"/>
</dbReference>
<keyword evidence="3" id="KW-1185">Reference proteome</keyword>
<gene>
    <name evidence="2" type="ORF">CLMAG_11320</name>
</gene>
<dbReference type="PATRIC" id="fig|1121326.3.peg.1094"/>
<organism evidence="2 3">
    <name type="scientific">Clostridium magnum DSM 2767</name>
    <dbReference type="NCBI Taxonomy" id="1121326"/>
    <lineage>
        <taxon>Bacteria</taxon>
        <taxon>Bacillati</taxon>
        <taxon>Bacillota</taxon>
        <taxon>Clostridia</taxon>
        <taxon>Eubacteriales</taxon>
        <taxon>Clostridiaceae</taxon>
        <taxon>Clostridium</taxon>
    </lineage>
</organism>
<evidence type="ECO:0000313" key="3">
    <source>
        <dbReference type="Proteomes" id="UP000076603"/>
    </source>
</evidence>
<dbReference type="AlphaFoldDB" id="A0A161Y6V4"/>
<feature type="domain" description="AAA-ATPase-like" evidence="1">
    <location>
        <begin position="3"/>
        <end position="170"/>
    </location>
</feature>
<comment type="caution">
    <text evidence="2">The sequence shown here is derived from an EMBL/GenBank/DDBJ whole genome shotgun (WGS) entry which is preliminary data.</text>
</comment>
<dbReference type="InterPro" id="IPR018631">
    <property type="entry name" value="AAA-ATPase-like_dom"/>
</dbReference>
<protein>
    <submittedName>
        <fullName evidence="2">Putative AAA-ATPase</fullName>
    </submittedName>
</protein>
<evidence type="ECO:0000259" key="1">
    <source>
        <dbReference type="Pfam" id="PF09820"/>
    </source>
</evidence>